<dbReference type="InterPro" id="IPR023885">
    <property type="entry name" value="4Fe4S-binding_SPASM_dom"/>
</dbReference>
<evidence type="ECO:0000313" key="2">
    <source>
        <dbReference type="Proteomes" id="UP000095431"/>
    </source>
</evidence>
<dbReference type="EMBL" id="CYZN01000005">
    <property type="protein sequence ID" value="CUN75811.1"/>
    <property type="molecule type" value="Genomic_DNA"/>
</dbReference>
<dbReference type="InterPro" id="IPR013785">
    <property type="entry name" value="Aldolase_TIM"/>
</dbReference>
<dbReference type="NCBIfam" id="TIGR04085">
    <property type="entry name" value="rSAM_more_4Fe4S"/>
    <property type="match status" value="1"/>
</dbReference>
<dbReference type="SUPFAM" id="SSF102114">
    <property type="entry name" value="Radical SAM enzymes"/>
    <property type="match status" value="1"/>
</dbReference>
<gene>
    <name evidence="1" type="ORF">ERS852478_01002</name>
</gene>
<dbReference type="AlphaFoldDB" id="A0A173ZHU9"/>
<dbReference type="Gene3D" id="3.20.20.70">
    <property type="entry name" value="Aldolase class I"/>
    <property type="match status" value="1"/>
</dbReference>
<dbReference type="InterPro" id="IPR058240">
    <property type="entry name" value="rSAM_sf"/>
</dbReference>
<accession>A0A173ZHU9</accession>
<dbReference type="PANTHER" id="PTHR11228:SF7">
    <property type="entry name" value="PQQA PEPTIDE CYCLASE"/>
    <property type="match status" value="1"/>
</dbReference>
<proteinExistence type="predicted"/>
<dbReference type="eggNOG" id="COG0535">
    <property type="taxonomic scope" value="Bacteria"/>
</dbReference>
<reference evidence="1 2" key="1">
    <citation type="submission" date="2015-09" db="EMBL/GenBank/DDBJ databases">
        <authorList>
            <consortium name="Pathogen Informatics"/>
        </authorList>
    </citation>
    <scope>NUCLEOTIDE SEQUENCE [LARGE SCALE GENOMIC DNA]</scope>
    <source>
        <strain evidence="1 2">2789STDY5834863</strain>
    </source>
</reference>
<sequence length="538" mass="61773">MVICRTKGDKMKIRKYKNFVSCFNERTGEYFRTGIIKNGVDTGTDPFMAPFPELLDVGIMGHCIHGKRGLCMAAGVECYQNGMYSNLQNMSLTNFEKIAKQCGGKVYQFALGGCGDPDQHEDFKNILKICREYEITPNFTTSGLGMTKELAQLCKEYCGAVAVSWYGGDYTVNAIELLIKAGVKTNIHYVLHNESIKEAMYRMKEGKFPKGINAVIFLLHKPVGLGTREKVISVNNEEYIQFIKYISEEKLEYKVGFDSCTVPAFANHPGKIDTDSLDTCEGARWSAYITPDMKMLPCSFDNQEQRWAVDLNVYTIQEAWDSAEFDQFREKFRNACPGCEKRNLCMGGCPIRPEIVLCSNKQSFEQDILITKDMNEKRLVVIPHVLFKGKRNVPWKEVEKYLIRYVGKIFEVAETEDFICIDKIFSDEYTGSVYTRKLKGALPKVKANMSQGIPQMIEIATEKRWKEDFENKHKKKAGNGWFRYSTRFALPVMNEKGDILDYNVYQAVLIVRYAADKKMYLYDIQNIKKETRYPSWTE</sequence>
<dbReference type="InterPro" id="IPR050377">
    <property type="entry name" value="Radical_SAM_PqqE_MftC-like"/>
</dbReference>
<protein>
    <submittedName>
        <fullName evidence="1">Pyrroloquinoline quinone biosynthesis protein PqqE</fullName>
    </submittedName>
</protein>
<evidence type="ECO:0000313" key="1">
    <source>
        <dbReference type="EMBL" id="CUN75811.1"/>
    </source>
</evidence>
<dbReference type="Proteomes" id="UP000095431">
    <property type="component" value="Unassembled WGS sequence"/>
</dbReference>
<dbReference type="PANTHER" id="PTHR11228">
    <property type="entry name" value="RADICAL SAM DOMAIN PROTEIN"/>
    <property type="match status" value="1"/>
</dbReference>
<organism evidence="1 2">
    <name type="scientific">Blautia wexlerae</name>
    <dbReference type="NCBI Taxonomy" id="418240"/>
    <lineage>
        <taxon>Bacteria</taxon>
        <taxon>Bacillati</taxon>
        <taxon>Bacillota</taxon>
        <taxon>Clostridia</taxon>
        <taxon>Lachnospirales</taxon>
        <taxon>Lachnospiraceae</taxon>
        <taxon>Blautia</taxon>
    </lineage>
</organism>
<name>A0A173ZHU9_9FIRM</name>
<dbReference type="eggNOG" id="COG2944">
    <property type="taxonomic scope" value="Bacteria"/>
</dbReference>